<proteinExistence type="predicted"/>
<dbReference type="EMBL" id="OZ004257">
    <property type="protein sequence ID" value="CAK7906865.1"/>
    <property type="molecule type" value="Genomic_DNA"/>
</dbReference>
<organism evidence="1 2">
    <name type="scientific">[Candida] anglica</name>
    <dbReference type="NCBI Taxonomy" id="148631"/>
    <lineage>
        <taxon>Eukaryota</taxon>
        <taxon>Fungi</taxon>
        <taxon>Dikarya</taxon>
        <taxon>Ascomycota</taxon>
        <taxon>Saccharomycotina</taxon>
        <taxon>Pichiomycetes</taxon>
        <taxon>Debaryomycetaceae</taxon>
        <taxon>Kurtzmaniella</taxon>
    </lineage>
</organism>
<reference evidence="1 2" key="1">
    <citation type="submission" date="2024-01" db="EMBL/GenBank/DDBJ databases">
        <authorList>
            <consortium name="Genoscope - CEA"/>
            <person name="William W."/>
        </authorList>
    </citation>
    <scope>NUCLEOTIDE SEQUENCE [LARGE SCALE GENOMIC DNA]</scope>
    <source>
        <strain evidence="1 2">29B2s-10</strain>
    </source>
</reference>
<name>A0ABP0EC40_9ASCO</name>
<sequence length="85" mass="9382">MYCWVWIRINCSYLNILSSEMLKLRYGDVGVAVCVALECSLGKLGSVTSTYALYSGWPAEVPTSLKYSNMMLVFVLGVSVLAAKF</sequence>
<evidence type="ECO:0000313" key="2">
    <source>
        <dbReference type="Proteomes" id="UP001497600"/>
    </source>
</evidence>
<keyword evidence="2" id="KW-1185">Reference proteome</keyword>
<gene>
    <name evidence="1" type="ORF">CAAN4_E02784</name>
</gene>
<evidence type="ECO:0000313" key="1">
    <source>
        <dbReference type="EMBL" id="CAK7906865.1"/>
    </source>
</evidence>
<dbReference type="Proteomes" id="UP001497600">
    <property type="component" value="Chromosome E"/>
</dbReference>
<accession>A0ABP0EC40</accession>
<protein>
    <submittedName>
        <fullName evidence="1">Uncharacterized protein</fullName>
    </submittedName>
</protein>